<dbReference type="Proteomes" id="UP001497382">
    <property type="component" value="Unassembled WGS sequence"/>
</dbReference>
<gene>
    <name evidence="1" type="ORF">LARSCL_LOCUS9365</name>
</gene>
<keyword evidence="2" id="KW-1185">Reference proteome</keyword>
<evidence type="ECO:0000313" key="2">
    <source>
        <dbReference type="Proteomes" id="UP001497382"/>
    </source>
</evidence>
<name>A0AAV2A0Z0_9ARAC</name>
<evidence type="ECO:0000313" key="1">
    <source>
        <dbReference type="EMBL" id="CAL1277707.1"/>
    </source>
</evidence>
<sequence>MLGQMKKKTDFSPIGLFRVKQKHSSHLKACFCYLM</sequence>
<protein>
    <submittedName>
        <fullName evidence="1">Uncharacterized protein</fullName>
    </submittedName>
</protein>
<reference evidence="1 2" key="1">
    <citation type="submission" date="2024-04" db="EMBL/GenBank/DDBJ databases">
        <authorList>
            <person name="Rising A."/>
            <person name="Reimegard J."/>
            <person name="Sonavane S."/>
            <person name="Akerstrom W."/>
            <person name="Nylinder S."/>
            <person name="Hedman E."/>
            <person name="Kallberg Y."/>
        </authorList>
    </citation>
    <scope>NUCLEOTIDE SEQUENCE [LARGE SCALE GENOMIC DNA]</scope>
</reference>
<proteinExistence type="predicted"/>
<organism evidence="1 2">
    <name type="scientific">Larinioides sclopetarius</name>
    <dbReference type="NCBI Taxonomy" id="280406"/>
    <lineage>
        <taxon>Eukaryota</taxon>
        <taxon>Metazoa</taxon>
        <taxon>Ecdysozoa</taxon>
        <taxon>Arthropoda</taxon>
        <taxon>Chelicerata</taxon>
        <taxon>Arachnida</taxon>
        <taxon>Araneae</taxon>
        <taxon>Araneomorphae</taxon>
        <taxon>Entelegynae</taxon>
        <taxon>Araneoidea</taxon>
        <taxon>Araneidae</taxon>
        <taxon>Larinioides</taxon>
    </lineage>
</organism>
<dbReference type="AlphaFoldDB" id="A0AAV2A0Z0"/>
<dbReference type="EMBL" id="CAXIEN010000104">
    <property type="protein sequence ID" value="CAL1277707.1"/>
    <property type="molecule type" value="Genomic_DNA"/>
</dbReference>
<feature type="non-terminal residue" evidence="1">
    <location>
        <position position="35"/>
    </location>
</feature>
<comment type="caution">
    <text evidence="1">The sequence shown here is derived from an EMBL/GenBank/DDBJ whole genome shotgun (WGS) entry which is preliminary data.</text>
</comment>
<accession>A0AAV2A0Z0</accession>